<organism evidence="2 3">
    <name type="scientific">Clostridium tarantellae</name>
    <dbReference type="NCBI Taxonomy" id="39493"/>
    <lineage>
        <taxon>Bacteria</taxon>
        <taxon>Bacillati</taxon>
        <taxon>Bacillota</taxon>
        <taxon>Clostridia</taxon>
        <taxon>Eubacteriales</taxon>
        <taxon>Clostridiaceae</taxon>
        <taxon>Clostridium</taxon>
    </lineage>
</organism>
<keyword evidence="1" id="KW-1133">Transmembrane helix</keyword>
<dbReference type="EMBL" id="WHJC01000641">
    <property type="protein sequence ID" value="MPQ45355.1"/>
    <property type="molecule type" value="Genomic_DNA"/>
</dbReference>
<accession>A0A6I1MPK7</accession>
<keyword evidence="3" id="KW-1185">Reference proteome</keyword>
<sequence>MMRSKVFNTKYSIMKKNHIKVILFFIYLCITITIFNFLFHVNGKLNANETISNEVPFYIGNIILILCIIAYFSSLLYYYSNKDEDLFIVSLVYLNLLTNATLNIAI</sequence>
<evidence type="ECO:0000313" key="3">
    <source>
        <dbReference type="Proteomes" id="UP000430345"/>
    </source>
</evidence>
<gene>
    <name evidence="2" type="ORF">GBZ86_16725</name>
</gene>
<keyword evidence="1" id="KW-0812">Transmembrane</keyword>
<dbReference type="AlphaFoldDB" id="A0A6I1MPK7"/>
<dbReference type="Proteomes" id="UP000430345">
    <property type="component" value="Unassembled WGS sequence"/>
</dbReference>
<feature type="non-terminal residue" evidence="2">
    <location>
        <position position="106"/>
    </location>
</feature>
<name>A0A6I1MPK7_9CLOT</name>
<dbReference type="RefSeq" id="WP_152892525.1">
    <property type="nucleotide sequence ID" value="NZ_WHJC01000641.1"/>
</dbReference>
<reference evidence="2 3" key="1">
    <citation type="submission" date="2019-10" db="EMBL/GenBank/DDBJ databases">
        <title>The Genome Sequence of Clostridium tarantellae Isolated from Fish Brain.</title>
        <authorList>
            <person name="Bano L."/>
            <person name="Kiel M."/>
            <person name="Sales G."/>
            <person name="Doxey A.C."/>
            <person name="Mansfield M.J."/>
            <person name="Schiavone M."/>
            <person name="Rossetto O."/>
            <person name="Pirazzini M."/>
            <person name="Dobrindt U."/>
            <person name="Montecucco C."/>
        </authorList>
    </citation>
    <scope>NUCLEOTIDE SEQUENCE [LARGE SCALE GENOMIC DNA]</scope>
    <source>
        <strain evidence="2 3">DSM 3997</strain>
    </source>
</reference>
<comment type="caution">
    <text evidence="2">The sequence shown here is derived from an EMBL/GenBank/DDBJ whole genome shotgun (WGS) entry which is preliminary data.</text>
</comment>
<protein>
    <submittedName>
        <fullName evidence="2">Uncharacterized protein</fullName>
    </submittedName>
</protein>
<proteinExistence type="predicted"/>
<feature type="transmembrane region" description="Helical" evidence="1">
    <location>
        <begin position="59"/>
        <end position="79"/>
    </location>
</feature>
<feature type="transmembrane region" description="Helical" evidence="1">
    <location>
        <begin position="86"/>
        <end position="105"/>
    </location>
</feature>
<feature type="transmembrane region" description="Helical" evidence="1">
    <location>
        <begin position="21"/>
        <end position="39"/>
    </location>
</feature>
<evidence type="ECO:0000313" key="2">
    <source>
        <dbReference type="EMBL" id="MPQ45355.1"/>
    </source>
</evidence>
<evidence type="ECO:0000256" key="1">
    <source>
        <dbReference type="SAM" id="Phobius"/>
    </source>
</evidence>
<keyword evidence="1" id="KW-0472">Membrane</keyword>